<proteinExistence type="predicted"/>
<dbReference type="Proteomes" id="UP000193144">
    <property type="component" value="Unassembled WGS sequence"/>
</dbReference>
<reference evidence="1 2" key="1">
    <citation type="submission" date="2016-07" db="EMBL/GenBank/DDBJ databases">
        <title>Pervasive Adenine N6-methylation of Active Genes in Fungi.</title>
        <authorList>
            <consortium name="DOE Joint Genome Institute"/>
            <person name="Mondo S.J."/>
            <person name="Dannebaum R.O."/>
            <person name="Kuo R.C."/>
            <person name="Labutti K."/>
            <person name="Haridas S."/>
            <person name="Kuo A."/>
            <person name="Salamov A."/>
            <person name="Ahrendt S.R."/>
            <person name="Lipzen A."/>
            <person name="Sullivan W."/>
            <person name="Andreopoulos W.B."/>
            <person name="Clum A."/>
            <person name="Lindquist E."/>
            <person name="Daum C."/>
            <person name="Ramamoorthy G.K."/>
            <person name="Gryganskyi A."/>
            <person name="Culley D."/>
            <person name="Magnuson J.K."/>
            <person name="James T.Y."/>
            <person name="O'Malley M.A."/>
            <person name="Stajich J.E."/>
            <person name="Spatafora J.W."/>
            <person name="Visel A."/>
            <person name="Grigoriev I.V."/>
        </authorList>
    </citation>
    <scope>NUCLEOTIDE SEQUENCE [LARGE SCALE GENOMIC DNA]</scope>
    <source>
        <strain evidence="1 2">CBS 115471</strain>
    </source>
</reference>
<dbReference type="OrthoDB" id="3790813at2759"/>
<evidence type="ECO:0000313" key="2">
    <source>
        <dbReference type="Proteomes" id="UP000193144"/>
    </source>
</evidence>
<keyword evidence="2" id="KW-1185">Reference proteome</keyword>
<comment type="caution">
    <text evidence="1">The sequence shown here is derived from an EMBL/GenBank/DDBJ whole genome shotgun (WGS) entry which is preliminary data.</text>
</comment>
<dbReference type="EMBL" id="MCFA01000029">
    <property type="protein sequence ID" value="ORY14888.1"/>
    <property type="molecule type" value="Genomic_DNA"/>
</dbReference>
<feature type="non-terminal residue" evidence="1">
    <location>
        <position position="1"/>
    </location>
</feature>
<protein>
    <submittedName>
        <fullName evidence="1">Uncharacterized protein</fullName>
    </submittedName>
</protein>
<evidence type="ECO:0000313" key="1">
    <source>
        <dbReference type="EMBL" id="ORY14888.1"/>
    </source>
</evidence>
<name>A0A1Y1ZXE3_9PLEO</name>
<dbReference type="AlphaFoldDB" id="A0A1Y1ZXE3"/>
<gene>
    <name evidence="1" type="ORF">BCR34DRAFT_464540</name>
</gene>
<accession>A0A1Y1ZXE3</accession>
<sequence length="154" mass="17674">KLQDKFARLVDDASDAAIAKVNHAFEGKDVGEMMDSLQSKISTIPLPTARQFGNAADKLTDAIKFLLEKFPANSKLEEPSLEILQWQFTVRVGKEAREALVRQGICQAWQTMPSRENIMWQIELNHCLTDMFAQFHDEYKYTRLIDMKPVWIGD</sequence>
<organism evidence="1 2">
    <name type="scientific">Clohesyomyces aquaticus</name>
    <dbReference type="NCBI Taxonomy" id="1231657"/>
    <lineage>
        <taxon>Eukaryota</taxon>
        <taxon>Fungi</taxon>
        <taxon>Dikarya</taxon>
        <taxon>Ascomycota</taxon>
        <taxon>Pezizomycotina</taxon>
        <taxon>Dothideomycetes</taxon>
        <taxon>Pleosporomycetidae</taxon>
        <taxon>Pleosporales</taxon>
        <taxon>Lindgomycetaceae</taxon>
        <taxon>Clohesyomyces</taxon>
    </lineage>
</organism>
<feature type="non-terminal residue" evidence="1">
    <location>
        <position position="154"/>
    </location>
</feature>